<evidence type="ECO:0008006" key="7">
    <source>
        <dbReference type="Google" id="ProtNLM"/>
    </source>
</evidence>
<feature type="domain" description="Disease resistance R13L4/SHOC-2-like LRR" evidence="4">
    <location>
        <begin position="797"/>
        <end position="1128"/>
    </location>
</feature>
<proteinExistence type="predicted"/>
<feature type="domain" description="Disease resistance protein winged helix" evidence="3">
    <location>
        <begin position="697"/>
        <end position="755"/>
    </location>
</feature>
<dbReference type="InterPro" id="IPR032675">
    <property type="entry name" value="LRR_dom_sf"/>
</dbReference>
<evidence type="ECO:0000256" key="2">
    <source>
        <dbReference type="SAM" id="MobiDB-lite"/>
    </source>
</evidence>
<feature type="compositionally biased region" description="Basic and acidic residues" evidence="2">
    <location>
        <begin position="290"/>
        <end position="317"/>
    </location>
</feature>
<reference evidence="5" key="1">
    <citation type="submission" date="2024-10" db="EMBL/GenBank/DDBJ databases">
        <authorList>
            <person name="Ryan C."/>
        </authorList>
    </citation>
    <scope>NUCLEOTIDE SEQUENCE [LARGE SCALE GENOMIC DNA]</scope>
</reference>
<dbReference type="Gene3D" id="1.20.5.4130">
    <property type="match status" value="1"/>
</dbReference>
<dbReference type="AlphaFoldDB" id="A0ABC9AVL9"/>
<accession>A0ABC9AVL9</accession>
<feature type="region of interest" description="Disordered" evidence="2">
    <location>
        <begin position="207"/>
        <end position="401"/>
    </location>
</feature>
<dbReference type="InterPro" id="IPR058922">
    <property type="entry name" value="WHD_DRP"/>
</dbReference>
<evidence type="ECO:0000313" key="6">
    <source>
        <dbReference type="Proteomes" id="UP001497457"/>
    </source>
</evidence>
<dbReference type="Gene3D" id="3.80.10.10">
    <property type="entry name" value="Ribonuclease Inhibitor"/>
    <property type="match status" value="1"/>
</dbReference>
<dbReference type="PANTHER" id="PTHR47186">
    <property type="entry name" value="LEUCINE-RICH REPEAT-CONTAINING PROTEIN 57"/>
    <property type="match status" value="1"/>
</dbReference>
<dbReference type="EMBL" id="OZ075133">
    <property type="protein sequence ID" value="CAL4987114.1"/>
    <property type="molecule type" value="Genomic_DNA"/>
</dbReference>
<dbReference type="Pfam" id="PF23559">
    <property type="entry name" value="WHD_DRP"/>
    <property type="match status" value="1"/>
</dbReference>
<protein>
    <recommendedName>
        <fullName evidence="7">Rx N-terminal domain-containing protein</fullName>
    </recommendedName>
</protein>
<feature type="compositionally biased region" description="Polar residues" evidence="2">
    <location>
        <begin position="276"/>
        <end position="288"/>
    </location>
</feature>
<name>A0ABC9AVL9_9POAL</name>
<evidence type="ECO:0000259" key="3">
    <source>
        <dbReference type="Pfam" id="PF23559"/>
    </source>
</evidence>
<dbReference type="PANTHER" id="PTHR47186:SF56">
    <property type="entry name" value="GENOME ASSEMBLY, CHROMOSOME: II"/>
    <property type="match status" value="1"/>
</dbReference>
<evidence type="ECO:0000256" key="1">
    <source>
        <dbReference type="ARBA" id="ARBA00022737"/>
    </source>
</evidence>
<keyword evidence="1" id="KW-0677">Repeat</keyword>
<dbReference type="InterPro" id="IPR055414">
    <property type="entry name" value="LRR_R13L4/SHOC2-like"/>
</dbReference>
<feature type="compositionally biased region" description="Basic and acidic residues" evidence="2">
    <location>
        <begin position="380"/>
        <end position="391"/>
    </location>
</feature>
<evidence type="ECO:0000313" key="5">
    <source>
        <dbReference type="EMBL" id="CAL4987114.1"/>
    </source>
</evidence>
<sequence length="1172" mass="131852">MADVAFDAVKLVVNFIREEARLQGRAGDDVRFIMDEMESMNNLLHQLVSMNKQPNNSHDTAAVGDGGGNYSHLRTWMKQLLELAFDSRNSVELYIQSGDTRCYWLPWAVVARHRVVSQIRDLKERAREISERQGRYGGGLLLAQRQGREEDAADGSAVLSANSSQKQRRRAHASSSSSLARRVILDREFVDNSSVDEALLRLKVLRSSDDGSGGEESSDDGSGGEESSDGEPEMDGSNKQQKPTHSVVGNKAEPSDDSDNLLKQTQLDAQEKQRQSDGSNKQPTQSDSDAGDKKQQSDSDAGDKKQQKPETEFDASGKQKQLVSGDSDKPAQQQPTRSDSGDKQPQQQPTQSDSGDKQPQPQLDVSDKKQQSDGTDTQQQDDKQDKQDGSDKKKKKKKKKKIRVVTILVKDGTDEAAVGEAVLKRYNILRDADKLFDRWLYGGRHALHVSVRRPPILPEIIVHIANQAKKKQRQMEASRHPLYYYPGSSQAVSAAGDDEFKDWKQAEDSMPKIYDSGHPRLRRQLLILSGLSCPKILDDLKSFLCRLPITRPFKFAIALCTNDTQAAADCSYPATDNEQPITYSLLNIYMERAMSLLPSSYKDDDTPPTVSSIIWEIIKECSPDEVCMKMILHALYYNPDMTKQDMKRLKDSLVGTGHEEKENRIINFCYQSLPNDYKNCLWYSSVFTRGIDPPARVRRGSLLRRWMAQGLIKEEDEAIRCFDAMVKQKFINSHQVSGMGKVKSCAVHALVDDLIRRECPTVEDLLLNNQLPIGNLELLYSIRNGMKLHLASSSVTITSLLNSMSSTSMELLGVLDLEGHNDLNSKDLSTICKIRKLKYLSLRSTNVDHLPKQIGQLENLETLDIRGTKVLVFHTVLPKLKHLLAGRIIDGQDTDVIKSKESFSTVCMPRAVGNMEKLEILSHVKVTDGRKELINVGDKLEHLKKLGVVLSGKKASLKDLFLQIEKLNRCLRSLSIRMEPPGDWDAAEVILLRPPKLLESLHICSIRRGLPPRIKELHHLAKITLRDTFLKQDDLCVLGMLPKLRFLGLFYHSFGEGTITFGDSGRDLFFRDFEDDLNFKNLADIAIEEDTITSVTLNILPKLEKMTWSFSYMESLSGVQNVRSLTHLFLNGGSYNPEGLQKLQREIDRNRIDFKLNPPQHGEESRVVGYAP</sequence>
<feature type="compositionally biased region" description="Acidic residues" evidence="2">
    <location>
        <begin position="212"/>
        <end position="234"/>
    </location>
</feature>
<feature type="region of interest" description="Disordered" evidence="2">
    <location>
        <begin position="152"/>
        <end position="177"/>
    </location>
</feature>
<dbReference type="SUPFAM" id="SSF52047">
    <property type="entry name" value="RNI-like"/>
    <property type="match status" value="1"/>
</dbReference>
<feature type="compositionally biased region" description="Basic residues" evidence="2">
    <location>
        <begin position="392"/>
        <end position="401"/>
    </location>
</feature>
<organism evidence="5 6">
    <name type="scientific">Urochloa decumbens</name>
    <dbReference type="NCBI Taxonomy" id="240449"/>
    <lineage>
        <taxon>Eukaryota</taxon>
        <taxon>Viridiplantae</taxon>
        <taxon>Streptophyta</taxon>
        <taxon>Embryophyta</taxon>
        <taxon>Tracheophyta</taxon>
        <taxon>Spermatophyta</taxon>
        <taxon>Magnoliopsida</taxon>
        <taxon>Liliopsida</taxon>
        <taxon>Poales</taxon>
        <taxon>Poaceae</taxon>
        <taxon>PACMAD clade</taxon>
        <taxon>Panicoideae</taxon>
        <taxon>Panicodae</taxon>
        <taxon>Paniceae</taxon>
        <taxon>Melinidinae</taxon>
        <taxon>Urochloa</taxon>
    </lineage>
</organism>
<dbReference type="Pfam" id="PF23598">
    <property type="entry name" value="LRR_14"/>
    <property type="match status" value="1"/>
</dbReference>
<gene>
    <name evidence="5" type="ORF">URODEC1_LOCUS58680</name>
</gene>
<dbReference type="Proteomes" id="UP001497457">
    <property type="component" value="Chromosome 23rd"/>
</dbReference>
<evidence type="ECO:0000259" key="4">
    <source>
        <dbReference type="Pfam" id="PF23598"/>
    </source>
</evidence>
<keyword evidence="6" id="KW-1185">Reference proteome</keyword>
<feature type="compositionally biased region" description="Polar residues" evidence="2">
    <location>
        <begin position="318"/>
        <end position="363"/>
    </location>
</feature>